<dbReference type="Gene3D" id="3.30.930.10">
    <property type="entry name" value="Bira Bifunctional Protein, Domain 2"/>
    <property type="match status" value="1"/>
</dbReference>
<dbReference type="InterPro" id="IPR045864">
    <property type="entry name" value="aa-tRNA-synth_II/BPL/LPL"/>
</dbReference>
<dbReference type="Proteomes" id="UP001049518">
    <property type="component" value="Chromosome"/>
</dbReference>
<reference evidence="3" key="1">
    <citation type="submission" date="2020-07" db="EMBL/GenBank/DDBJ databases">
        <authorList>
            <person name="Tarantini F.S."/>
            <person name="Hong K.W."/>
            <person name="Chan K.G."/>
        </authorList>
    </citation>
    <scope>NUCLEOTIDE SEQUENCE</scope>
    <source>
        <strain evidence="3">32-07</strain>
    </source>
</reference>
<evidence type="ECO:0000313" key="3">
    <source>
        <dbReference type="EMBL" id="QXJ24131.1"/>
    </source>
</evidence>
<keyword evidence="4" id="KW-1185">Reference proteome</keyword>
<accession>A0ABX8R0Q6</accession>
<dbReference type="PROSITE" id="PS51733">
    <property type="entry name" value="BPL_LPL_CATALYTIC"/>
    <property type="match status" value="1"/>
</dbReference>
<feature type="region of interest" description="Disordered" evidence="1">
    <location>
        <begin position="32"/>
        <end position="78"/>
    </location>
</feature>
<dbReference type="PANTHER" id="PTHR43679:SF2">
    <property type="entry name" value="OCTANOYL-[GCVH]:PROTEIN N-OCTANOYLTRANSFERASE"/>
    <property type="match status" value="1"/>
</dbReference>
<dbReference type="EMBL" id="CP059572">
    <property type="protein sequence ID" value="QXJ24131.1"/>
    <property type="molecule type" value="Genomic_DNA"/>
</dbReference>
<feature type="compositionally biased region" description="Basic and acidic residues" evidence="1">
    <location>
        <begin position="58"/>
        <end position="72"/>
    </location>
</feature>
<proteinExistence type="predicted"/>
<evidence type="ECO:0000259" key="2">
    <source>
        <dbReference type="PROSITE" id="PS51733"/>
    </source>
</evidence>
<feature type="domain" description="BPL/LPL catalytic" evidence="2">
    <location>
        <begin position="73"/>
        <end position="244"/>
    </location>
</feature>
<dbReference type="PANTHER" id="PTHR43679">
    <property type="entry name" value="OCTANOYLTRANSFERASE LIPM-RELATED"/>
    <property type="match status" value="1"/>
</dbReference>
<protein>
    <recommendedName>
        <fullName evidence="2">BPL/LPL catalytic domain-containing protein</fullName>
    </recommendedName>
</protein>
<dbReference type="RefSeq" id="WP_231329826.1">
    <property type="nucleotide sequence ID" value="NZ_CP059572.1"/>
</dbReference>
<sequence>MLSVILDDTRDAARNLALDEALARAAALRARASRVPARRVPDPLRSVPHVPGPRTAVRRGEDPPDAAEDRPARPQPPVLRVWQSSPSVVVGRFQDVARAVDLVACAGDGIDVVRRATGGGAVWFDSGTLAFSLVQRPGHRVSLDALVVAALEGLGVAGEALRDGRVVQGARLHTRGACLSHVAVQVRPAPRHAGGRAAHRCTASGGRAGGAARPALADLGPGMTVDAVRAAVLGAVMDEFGAVRTRRPDAVERAVRDHLHAVRYGDLAWHLTGPRAAAARQFSGRT</sequence>
<dbReference type="InterPro" id="IPR004143">
    <property type="entry name" value="BPL_LPL_catalytic"/>
</dbReference>
<evidence type="ECO:0000256" key="1">
    <source>
        <dbReference type="SAM" id="MobiDB-lite"/>
    </source>
</evidence>
<gene>
    <name evidence="3" type="ORF">AGRA3207_005392</name>
</gene>
<dbReference type="SUPFAM" id="SSF55681">
    <property type="entry name" value="Class II aaRS and biotin synthetases"/>
    <property type="match status" value="1"/>
</dbReference>
<organism evidence="3 4">
    <name type="scientific">Actinomadura graeca</name>
    <dbReference type="NCBI Taxonomy" id="2750812"/>
    <lineage>
        <taxon>Bacteria</taxon>
        <taxon>Bacillati</taxon>
        <taxon>Actinomycetota</taxon>
        <taxon>Actinomycetes</taxon>
        <taxon>Streptosporangiales</taxon>
        <taxon>Thermomonosporaceae</taxon>
        <taxon>Actinomadura</taxon>
    </lineage>
</organism>
<name>A0ABX8R0Q6_9ACTN</name>
<dbReference type="Pfam" id="PF21948">
    <property type="entry name" value="LplA-B_cat"/>
    <property type="match status" value="1"/>
</dbReference>
<dbReference type="InterPro" id="IPR050664">
    <property type="entry name" value="Octanoyltrans_LipM/LipL"/>
</dbReference>
<evidence type="ECO:0000313" key="4">
    <source>
        <dbReference type="Proteomes" id="UP001049518"/>
    </source>
</evidence>